<gene>
    <name evidence="9" type="ORF">HO133_000128</name>
</gene>
<dbReference type="PANTHER" id="PTHR36206">
    <property type="entry name" value="ASPERCRYPTIN BIOSYNTHESIS CLUSTER-SPECIFIC TRANSCRIPTION REGULATOR ATNN-RELATED"/>
    <property type="match status" value="1"/>
</dbReference>
<dbReference type="InterPro" id="IPR021858">
    <property type="entry name" value="Fun_TF"/>
</dbReference>
<dbReference type="SMART" id="SM00066">
    <property type="entry name" value="GAL4"/>
    <property type="match status" value="1"/>
</dbReference>
<dbReference type="AlphaFoldDB" id="A0A8H6CHD8"/>
<dbReference type="Gene3D" id="4.10.240.10">
    <property type="entry name" value="Zn(2)-C6 fungal-type DNA-binding domain"/>
    <property type="match status" value="1"/>
</dbReference>
<dbReference type="SUPFAM" id="SSF57701">
    <property type="entry name" value="Zn2/Cys6 DNA-binding domain"/>
    <property type="match status" value="1"/>
</dbReference>
<dbReference type="Pfam" id="PF00172">
    <property type="entry name" value="Zn_clus"/>
    <property type="match status" value="1"/>
</dbReference>
<evidence type="ECO:0000256" key="2">
    <source>
        <dbReference type="ARBA" id="ARBA00022833"/>
    </source>
</evidence>
<dbReference type="GO" id="GO:0008270">
    <property type="term" value="F:zinc ion binding"/>
    <property type="evidence" value="ECO:0007669"/>
    <property type="project" value="InterPro"/>
</dbReference>
<dbReference type="RefSeq" id="XP_037152503.1">
    <property type="nucleotide sequence ID" value="XM_037291068.1"/>
</dbReference>
<accession>A0A8H6CHD8</accession>
<feature type="domain" description="Zn(2)-C6 fungal-type" evidence="8">
    <location>
        <begin position="9"/>
        <end position="37"/>
    </location>
</feature>
<dbReference type="InterPro" id="IPR001138">
    <property type="entry name" value="Zn2Cys6_DnaBD"/>
</dbReference>
<keyword evidence="4" id="KW-0238">DNA-binding</keyword>
<dbReference type="Proteomes" id="UP000593566">
    <property type="component" value="Unassembled WGS sequence"/>
</dbReference>
<keyword evidence="1" id="KW-0479">Metal-binding</keyword>
<sequence>MPQKRAKTGCFSCRKRRVKCDEAKPECQRCKSANVHCEGYPAKKVLSLSIPEKMLERRMSSYSASPLDVGNDALLNAANVALPFYHQFITQTVYAISGGTRQRFWREDVARMAWSTDYVYHAMISLAAMHKTSTDASRGRPSPAALRMFALQNYQQAIKLLSNDSNASALKPIQVLATLTLFSYFECFIGGSVGLFRNLWAAIQVFEAHVRNQSRLDGYQIHSLLRSIVSLDFQAQVLVPYAQTSIQDTTRKRLIESAPPSNLKDEVESVVQPPPEVSETKCSERDELLRLISSFNKSDRIIWGPWYGSAGVSDSSRILQFQEDLRAWKARSTKTFSSFVSSDDTPSPPSVPPSELLNGSPRADEQFPLPPAPLHFKSSVAAMNVATYNTYMACTSSLLYHAEVDPVRYKSAMCYYVYANLRIAESLYPPPNRENTHPRKLVDHALLPLLYWGGRRAIPETWRRWTITKLKQIGPQGLYPGHTFANVLDIMSQVKVHFQASFPNGVGHFDMVPLLVTVGADSPLLEAVYLHEYAKDDFRIVARATWVQDSRGDRTEEDIDYECEAYKDVNTRVPWRQKVESGWHSLLYLEDSPSPTSSG</sequence>
<evidence type="ECO:0000256" key="1">
    <source>
        <dbReference type="ARBA" id="ARBA00022723"/>
    </source>
</evidence>
<keyword evidence="6" id="KW-0539">Nucleus</keyword>
<reference evidence="9 10" key="1">
    <citation type="journal article" date="2020" name="Genomics">
        <title>Complete, high-quality genomes from long-read metagenomic sequencing of two wolf lichen thalli reveals enigmatic genome architecture.</title>
        <authorList>
            <person name="McKenzie S.K."/>
            <person name="Walston R.F."/>
            <person name="Allen J.L."/>
        </authorList>
    </citation>
    <scope>NUCLEOTIDE SEQUENCE [LARGE SCALE GENOMIC DNA]</scope>
    <source>
        <strain evidence="9">WasteWater1</strain>
    </source>
</reference>
<evidence type="ECO:0000313" key="9">
    <source>
        <dbReference type="EMBL" id="KAF6223286.1"/>
    </source>
</evidence>
<evidence type="ECO:0000313" key="10">
    <source>
        <dbReference type="Proteomes" id="UP000593566"/>
    </source>
</evidence>
<dbReference type="InterPro" id="IPR052360">
    <property type="entry name" value="Transcr_Regulatory_Proteins"/>
</dbReference>
<dbReference type="PROSITE" id="PS50048">
    <property type="entry name" value="ZN2_CY6_FUNGAL_2"/>
    <property type="match status" value="1"/>
</dbReference>
<dbReference type="GO" id="GO:0000981">
    <property type="term" value="F:DNA-binding transcription factor activity, RNA polymerase II-specific"/>
    <property type="evidence" value="ECO:0007669"/>
    <property type="project" value="InterPro"/>
</dbReference>
<dbReference type="PANTHER" id="PTHR36206:SF13">
    <property type="entry name" value="TRANSCRIPTIONAL REGULATORY PROTEIN MOC3"/>
    <property type="match status" value="1"/>
</dbReference>
<dbReference type="InterPro" id="IPR036864">
    <property type="entry name" value="Zn2-C6_fun-type_DNA-bd_sf"/>
</dbReference>
<dbReference type="Pfam" id="PF11951">
    <property type="entry name" value="Fungal_trans_2"/>
    <property type="match status" value="1"/>
</dbReference>
<dbReference type="CDD" id="cd00067">
    <property type="entry name" value="GAL4"/>
    <property type="match status" value="1"/>
</dbReference>
<dbReference type="EMBL" id="JACCJB010000010">
    <property type="protein sequence ID" value="KAF6223286.1"/>
    <property type="molecule type" value="Genomic_DNA"/>
</dbReference>
<organism evidence="9 10">
    <name type="scientific">Letharia lupina</name>
    <dbReference type="NCBI Taxonomy" id="560253"/>
    <lineage>
        <taxon>Eukaryota</taxon>
        <taxon>Fungi</taxon>
        <taxon>Dikarya</taxon>
        <taxon>Ascomycota</taxon>
        <taxon>Pezizomycotina</taxon>
        <taxon>Lecanoromycetes</taxon>
        <taxon>OSLEUM clade</taxon>
        <taxon>Lecanoromycetidae</taxon>
        <taxon>Lecanorales</taxon>
        <taxon>Lecanorineae</taxon>
        <taxon>Parmeliaceae</taxon>
        <taxon>Letharia</taxon>
    </lineage>
</organism>
<name>A0A8H6CHD8_9LECA</name>
<proteinExistence type="predicted"/>
<protein>
    <recommendedName>
        <fullName evidence="8">Zn(2)-C6 fungal-type domain-containing protein</fullName>
    </recommendedName>
</protein>
<dbReference type="PROSITE" id="PS00463">
    <property type="entry name" value="ZN2_CY6_FUNGAL_1"/>
    <property type="match status" value="1"/>
</dbReference>
<keyword evidence="5" id="KW-0804">Transcription</keyword>
<evidence type="ECO:0000256" key="6">
    <source>
        <dbReference type="ARBA" id="ARBA00023242"/>
    </source>
</evidence>
<evidence type="ECO:0000256" key="3">
    <source>
        <dbReference type="ARBA" id="ARBA00023015"/>
    </source>
</evidence>
<evidence type="ECO:0000256" key="5">
    <source>
        <dbReference type="ARBA" id="ARBA00023163"/>
    </source>
</evidence>
<keyword evidence="3" id="KW-0805">Transcription regulation</keyword>
<keyword evidence="2" id="KW-0862">Zinc</keyword>
<evidence type="ECO:0000259" key="8">
    <source>
        <dbReference type="PROSITE" id="PS50048"/>
    </source>
</evidence>
<evidence type="ECO:0000256" key="7">
    <source>
        <dbReference type="SAM" id="MobiDB-lite"/>
    </source>
</evidence>
<evidence type="ECO:0000256" key="4">
    <source>
        <dbReference type="ARBA" id="ARBA00023125"/>
    </source>
</evidence>
<keyword evidence="10" id="KW-1185">Reference proteome</keyword>
<feature type="region of interest" description="Disordered" evidence="7">
    <location>
        <begin position="257"/>
        <end position="279"/>
    </location>
</feature>
<dbReference type="GO" id="GO:0003677">
    <property type="term" value="F:DNA binding"/>
    <property type="evidence" value="ECO:0007669"/>
    <property type="project" value="UniProtKB-KW"/>
</dbReference>
<feature type="region of interest" description="Disordered" evidence="7">
    <location>
        <begin position="338"/>
        <end position="364"/>
    </location>
</feature>
<comment type="caution">
    <text evidence="9">The sequence shown here is derived from an EMBL/GenBank/DDBJ whole genome shotgun (WGS) entry which is preliminary data.</text>
</comment>
<dbReference type="GeneID" id="59328547"/>